<dbReference type="AlphaFoldDB" id="A0A951QCH6"/>
<dbReference type="InterPro" id="IPR049241">
    <property type="entry name" value="DUF6876"/>
</dbReference>
<evidence type="ECO:0000313" key="2">
    <source>
        <dbReference type="EMBL" id="MBW4660253.1"/>
    </source>
</evidence>
<dbReference type="EMBL" id="JAHHHD010000019">
    <property type="protein sequence ID" value="MBW4660253.1"/>
    <property type="molecule type" value="Genomic_DNA"/>
</dbReference>
<evidence type="ECO:0000313" key="3">
    <source>
        <dbReference type="Proteomes" id="UP000757435"/>
    </source>
</evidence>
<comment type="caution">
    <text evidence="2">The sequence shown here is derived from an EMBL/GenBank/DDBJ whole genome shotgun (WGS) entry which is preliminary data.</text>
</comment>
<feature type="domain" description="DUF6876" evidence="1">
    <location>
        <begin position="26"/>
        <end position="142"/>
    </location>
</feature>
<accession>A0A951QCH6</accession>
<dbReference type="Pfam" id="PF21781">
    <property type="entry name" value="DUF6876"/>
    <property type="match status" value="1"/>
</dbReference>
<sequence>MIKNKESVRIKATQSDKQETLVKTLKERDLFRFYGTEQYFKHWLGIYIYTDGIKYLAEHGKAHWLIDEIVFYQKDLRIKNDEMLQSIQFWNLIVNKDSTAELICERDEGDVALKKDIDYTDFPLEKVTIYVQENVILLPSEY</sequence>
<reference evidence="2" key="2">
    <citation type="journal article" date="2022" name="Microbiol. Resour. Announc.">
        <title>Metagenome Sequencing to Explore Phylogenomics of Terrestrial Cyanobacteria.</title>
        <authorList>
            <person name="Ward R.D."/>
            <person name="Stajich J.E."/>
            <person name="Johansen J.R."/>
            <person name="Huntemann M."/>
            <person name="Clum A."/>
            <person name="Foster B."/>
            <person name="Foster B."/>
            <person name="Roux S."/>
            <person name="Palaniappan K."/>
            <person name="Varghese N."/>
            <person name="Mukherjee S."/>
            <person name="Reddy T.B.K."/>
            <person name="Daum C."/>
            <person name="Copeland A."/>
            <person name="Chen I.A."/>
            <person name="Ivanova N.N."/>
            <person name="Kyrpides N.C."/>
            <person name="Shapiro N."/>
            <person name="Eloe-Fadrosh E.A."/>
            <person name="Pietrasiak N."/>
        </authorList>
    </citation>
    <scope>NUCLEOTIDE SEQUENCE</scope>
    <source>
        <strain evidence="2">UHER 2000/2452</strain>
    </source>
</reference>
<protein>
    <recommendedName>
        <fullName evidence="1">DUF6876 domain-containing protein</fullName>
    </recommendedName>
</protein>
<gene>
    <name evidence="2" type="ORF">KME15_16380</name>
</gene>
<evidence type="ECO:0000259" key="1">
    <source>
        <dbReference type="Pfam" id="PF21781"/>
    </source>
</evidence>
<proteinExistence type="predicted"/>
<name>A0A951QCH6_9CYAN</name>
<reference evidence="2" key="1">
    <citation type="submission" date="2021-05" db="EMBL/GenBank/DDBJ databases">
        <authorList>
            <person name="Pietrasiak N."/>
            <person name="Ward R."/>
            <person name="Stajich J.E."/>
            <person name="Kurbessoian T."/>
        </authorList>
    </citation>
    <scope>NUCLEOTIDE SEQUENCE</scope>
    <source>
        <strain evidence="2">UHER 2000/2452</strain>
    </source>
</reference>
<dbReference type="Proteomes" id="UP000757435">
    <property type="component" value="Unassembled WGS sequence"/>
</dbReference>
<organism evidence="2 3">
    <name type="scientific">Drouetiella hepatica Uher 2000/2452</name>
    <dbReference type="NCBI Taxonomy" id="904376"/>
    <lineage>
        <taxon>Bacteria</taxon>
        <taxon>Bacillati</taxon>
        <taxon>Cyanobacteriota</taxon>
        <taxon>Cyanophyceae</taxon>
        <taxon>Oculatellales</taxon>
        <taxon>Oculatellaceae</taxon>
        <taxon>Drouetiella</taxon>
    </lineage>
</organism>